<dbReference type="SUPFAM" id="SSF51905">
    <property type="entry name" value="FAD/NAD(P)-binding domain"/>
    <property type="match status" value="1"/>
</dbReference>
<evidence type="ECO:0000256" key="3">
    <source>
        <dbReference type="ARBA" id="ARBA00008040"/>
    </source>
</evidence>
<evidence type="ECO:0000256" key="12">
    <source>
        <dbReference type="ARBA" id="ARBA00049220"/>
    </source>
</evidence>
<dbReference type="GO" id="GO:0005886">
    <property type="term" value="C:plasma membrane"/>
    <property type="evidence" value="ECO:0007669"/>
    <property type="project" value="UniProtKB-SubCell"/>
</dbReference>
<keyword evidence="6" id="KW-1003">Cell membrane</keyword>
<feature type="active site" description="Proton acceptor" evidence="13">
    <location>
        <position position="285"/>
    </location>
</feature>
<keyword evidence="9" id="KW-0249">Electron transport</keyword>
<dbReference type="GO" id="GO:0008177">
    <property type="term" value="F:succinate dehydrogenase (quinone) activity"/>
    <property type="evidence" value="ECO:0007669"/>
    <property type="project" value="UniProtKB-EC"/>
</dbReference>
<dbReference type="InterPro" id="IPR036188">
    <property type="entry name" value="FAD/NAD-bd_sf"/>
</dbReference>
<dbReference type="FunFam" id="1.20.58.100:FF:000004">
    <property type="entry name" value="Succinate dehydrogenase flavoprotein subunit"/>
    <property type="match status" value="1"/>
</dbReference>
<dbReference type="Pfam" id="PF02910">
    <property type="entry name" value="Succ_DH_flav_C"/>
    <property type="match status" value="1"/>
</dbReference>
<evidence type="ECO:0000313" key="18">
    <source>
        <dbReference type="Proteomes" id="UP001139150"/>
    </source>
</evidence>
<dbReference type="GO" id="GO:0050660">
    <property type="term" value="F:flavin adenine dinucleotide binding"/>
    <property type="evidence" value="ECO:0007669"/>
    <property type="project" value="TreeGrafter"/>
</dbReference>
<evidence type="ECO:0000256" key="1">
    <source>
        <dbReference type="ARBA" id="ARBA00001974"/>
    </source>
</evidence>
<evidence type="ECO:0000259" key="15">
    <source>
        <dbReference type="Pfam" id="PF00890"/>
    </source>
</evidence>
<evidence type="ECO:0000259" key="16">
    <source>
        <dbReference type="Pfam" id="PF02910"/>
    </source>
</evidence>
<dbReference type="GO" id="GO:0009061">
    <property type="term" value="P:anaerobic respiration"/>
    <property type="evidence" value="ECO:0007669"/>
    <property type="project" value="TreeGrafter"/>
</dbReference>
<keyword evidence="14" id="KW-0175">Coiled coil</keyword>
<comment type="subcellular location">
    <subcellularLocation>
        <location evidence="2">Cell membrane</location>
        <topology evidence="2">Peripheral membrane protein</topology>
        <orientation evidence="2">Cytoplasmic side</orientation>
    </subcellularLocation>
</comment>
<dbReference type="FunFam" id="3.90.700.10:FF:000004">
    <property type="entry name" value="Succinate dehydrogenase flavoprotein subunit"/>
    <property type="match status" value="1"/>
</dbReference>
<protein>
    <recommendedName>
        <fullName evidence="4">succinate dehydrogenase</fullName>
        <ecNumber evidence="4">1.3.5.1</ecNumber>
    </recommendedName>
</protein>
<sequence>MSKGRIIVVGGGLAGLMATIKAAEKGVPVDLFSLVPVKRSHSVCAQGGINGAVNTKGEGDSPWEHFDDTVYGGDFLANQPPVKAMTEAAPGIIHLMDRMGVMFNRTPEGLLDFRRFGGTQHHRTAFAGATTGQQLLYALDEQVRRHEVSGLVTKYEGWEFLSAVVDDEGTCRGITAQDLKSSEIRSFQGDAVIMATGGPGIIFGKSTNSVINTGYAAAKLYQQGVHYANGEFIQIHPTAIPGDDKLRLMSESARGEGGRVWTYKDGKPWYFLEEKYPAYGNLVPRDIATREIFDVCVEQKLGINGENMVYLDLSHKDPKELDIKLGGIIEIYEKFMGDDPRKVPMKIFPAVHYSMGGMWIDYDQMTNIPGLFAAGECDYSQHGGNRLGANSLLSAIYGGMVAGPKAVEYMNGLDKTADSMPSSLFENEVKKEQQAFDDIMKMDGKENAYILHKELGEWMTDNVTVVRYNEKLLKTDEKIQELMERYKNININDTAKWSNQGASFTRQLDGMLSLARVITLGAYNRNESRGAHYKPEFPERNDEEFLKTTKATFNPAKNGPDFSWEEVDTSLIKPRKRDYSQKKQGAAKS</sequence>
<dbReference type="PRINTS" id="PR00411">
    <property type="entry name" value="PNDRDTASEI"/>
</dbReference>
<dbReference type="PROSITE" id="PS00504">
    <property type="entry name" value="FRD_SDH_FAD_BINDING"/>
    <property type="match status" value="1"/>
</dbReference>
<feature type="domain" description="Fumarate reductase/succinate dehydrogenase flavoprotein-like C-terminal" evidence="16">
    <location>
        <begin position="452"/>
        <end position="579"/>
    </location>
</feature>
<evidence type="ECO:0000256" key="9">
    <source>
        <dbReference type="ARBA" id="ARBA00022982"/>
    </source>
</evidence>
<comment type="catalytic activity">
    <reaction evidence="12">
        <text>a quinone + succinate = fumarate + a quinol</text>
        <dbReference type="Rhea" id="RHEA:40523"/>
        <dbReference type="ChEBI" id="CHEBI:24646"/>
        <dbReference type="ChEBI" id="CHEBI:29806"/>
        <dbReference type="ChEBI" id="CHEBI:30031"/>
        <dbReference type="ChEBI" id="CHEBI:132124"/>
        <dbReference type="EC" id="1.3.5.1"/>
    </reaction>
</comment>
<dbReference type="AlphaFoldDB" id="A0A9X2CTZ8"/>
<evidence type="ECO:0000313" key="17">
    <source>
        <dbReference type="EMBL" id="MCL7748052.1"/>
    </source>
</evidence>
<evidence type="ECO:0000256" key="11">
    <source>
        <dbReference type="ARBA" id="ARBA00023136"/>
    </source>
</evidence>
<dbReference type="PANTHER" id="PTHR11632">
    <property type="entry name" value="SUCCINATE DEHYDROGENASE 2 FLAVOPROTEIN SUBUNIT"/>
    <property type="match status" value="1"/>
</dbReference>
<dbReference type="Proteomes" id="UP001139150">
    <property type="component" value="Unassembled WGS sequence"/>
</dbReference>
<dbReference type="SUPFAM" id="SSF56425">
    <property type="entry name" value="Succinate dehydrogenase/fumarate reductase flavoprotein, catalytic domain"/>
    <property type="match status" value="1"/>
</dbReference>
<dbReference type="InterPro" id="IPR015939">
    <property type="entry name" value="Fum_Rdtase/Succ_DH_flav-like_C"/>
</dbReference>
<keyword evidence="7" id="KW-0285">Flavoprotein</keyword>
<organism evidence="17 18">
    <name type="scientific">Halalkalibacter alkaliphilus</name>
    <dbReference type="NCBI Taxonomy" id="2917993"/>
    <lineage>
        <taxon>Bacteria</taxon>
        <taxon>Bacillati</taxon>
        <taxon>Bacillota</taxon>
        <taxon>Bacilli</taxon>
        <taxon>Bacillales</taxon>
        <taxon>Bacillaceae</taxon>
        <taxon>Halalkalibacter</taxon>
    </lineage>
</organism>
<dbReference type="Gene3D" id="1.20.58.100">
    <property type="entry name" value="Fumarate reductase/succinate dehydrogenase flavoprotein-like, C-terminal domain"/>
    <property type="match status" value="1"/>
</dbReference>
<dbReference type="EMBL" id="JAKRYL010000013">
    <property type="protein sequence ID" value="MCL7748052.1"/>
    <property type="molecule type" value="Genomic_DNA"/>
</dbReference>
<accession>A0A9X2CTZ8</accession>
<gene>
    <name evidence="17" type="primary">sdhA</name>
    <name evidence="17" type="ORF">MF646_13055</name>
</gene>
<dbReference type="EC" id="1.3.5.1" evidence="4"/>
<dbReference type="Gene3D" id="3.90.700.10">
    <property type="entry name" value="Succinate dehydrogenase/fumarate reductase flavoprotein, catalytic domain"/>
    <property type="match status" value="1"/>
</dbReference>
<comment type="similarity">
    <text evidence="3">Belongs to the FAD-dependent oxidoreductase 2 family. FRD/SDH subfamily.</text>
</comment>
<dbReference type="InterPro" id="IPR003952">
    <property type="entry name" value="FRD_SDH_FAD_BS"/>
</dbReference>
<feature type="coiled-coil region" evidence="14">
    <location>
        <begin position="465"/>
        <end position="492"/>
    </location>
</feature>
<dbReference type="InterPro" id="IPR027477">
    <property type="entry name" value="Succ_DH/fumarate_Rdtase_cat_sf"/>
</dbReference>
<evidence type="ECO:0000256" key="4">
    <source>
        <dbReference type="ARBA" id="ARBA00012792"/>
    </source>
</evidence>
<evidence type="ECO:0000256" key="13">
    <source>
        <dbReference type="PIRSR" id="PIRSR000171-1"/>
    </source>
</evidence>
<dbReference type="InterPro" id="IPR003953">
    <property type="entry name" value="FAD-dep_OxRdtase_2_FAD-bd"/>
</dbReference>
<keyword evidence="10" id="KW-0560">Oxidoreductase</keyword>
<dbReference type="PIRSF" id="PIRSF000171">
    <property type="entry name" value="SDHA_APRA_LASPO"/>
    <property type="match status" value="1"/>
</dbReference>
<comment type="caution">
    <text evidence="17">The sequence shown here is derived from an EMBL/GenBank/DDBJ whole genome shotgun (WGS) entry which is preliminary data.</text>
</comment>
<evidence type="ECO:0000256" key="5">
    <source>
        <dbReference type="ARBA" id="ARBA00022448"/>
    </source>
</evidence>
<comment type="cofactor">
    <cofactor evidence="1">
        <name>FAD</name>
        <dbReference type="ChEBI" id="CHEBI:57692"/>
    </cofactor>
</comment>
<name>A0A9X2CTZ8_9BACI</name>
<feature type="domain" description="FAD-dependent oxidoreductase 2 FAD-binding" evidence="15">
    <location>
        <begin position="6"/>
        <end position="392"/>
    </location>
</feature>
<dbReference type="FunFam" id="3.50.50.60:FF:000009">
    <property type="entry name" value="Succinate dehydrogenase flavoprotein subunit"/>
    <property type="match status" value="1"/>
</dbReference>
<dbReference type="PANTHER" id="PTHR11632:SF53">
    <property type="entry name" value="SUCCINATE DEHYDROGENASE FLAVOPROTEIN SUBUNIT"/>
    <property type="match status" value="1"/>
</dbReference>
<reference evidence="17" key="1">
    <citation type="submission" date="2022-02" db="EMBL/GenBank/DDBJ databases">
        <title>Halalkalibacter sp. nov. isolated from Lonar Lake, India.</title>
        <authorList>
            <person name="Joshi A."/>
            <person name="Thite S."/>
            <person name="Lodha T."/>
        </authorList>
    </citation>
    <scope>NUCLEOTIDE SEQUENCE</scope>
    <source>
        <strain evidence="17">MEB205</strain>
    </source>
</reference>
<dbReference type="Pfam" id="PF00890">
    <property type="entry name" value="FAD_binding_2"/>
    <property type="match status" value="1"/>
</dbReference>
<evidence type="ECO:0000256" key="10">
    <source>
        <dbReference type="ARBA" id="ARBA00023002"/>
    </source>
</evidence>
<keyword evidence="18" id="KW-1185">Reference proteome</keyword>
<dbReference type="Gene3D" id="3.50.50.60">
    <property type="entry name" value="FAD/NAD(P)-binding domain"/>
    <property type="match status" value="1"/>
</dbReference>
<evidence type="ECO:0000256" key="2">
    <source>
        <dbReference type="ARBA" id="ARBA00004413"/>
    </source>
</evidence>
<dbReference type="NCBIfam" id="NF006392">
    <property type="entry name" value="PRK08641.1"/>
    <property type="match status" value="1"/>
</dbReference>
<evidence type="ECO:0000256" key="14">
    <source>
        <dbReference type="SAM" id="Coils"/>
    </source>
</evidence>
<keyword evidence="8" id="KW-0274">FAD</keyword>
<dbReference type="SUPFAM" id="SSF46977">
    <property type="entry name" value="Succinate dehydrogenase/fumarate reductase flavoprotein C-terminal domain"/>
    <property type="match status" value="1"/>
</dbReference>
<evidence type="ECO:0000256" key="6">
    <source>
        <dbReference type="ARBA" id="ARBA00022475"/>
    </source>
</evidence>
<proteinExistence type="inferred from homology"/>
<evidence type="ECO:0000256" key="7">
    <source>
        <dbReference type="ARBA" id="ARBA00022630"/>
    </source>
</evidence>
<dbReference type="GO" id="GO:0009055">
    <property type="term" value="F:electron transfer activity"/>
    <property type="evidence" value="ECO:0007669"/>
    <property type="project" value="TreeGrafter"/>
</dbReference>
<dbReference type="RefSeq" id="WP_250096947.1">
    <property type="nucleotide sequence ID" value="NZ_JAKRYL010000013.1"/>
</dbReference>
<keyword evidence="5" id="KW-0813">Transport</keyword>
<dbReference type="GO" id="GO:0033765">
    <property type="term" value="F:steroid dehydrogenase activity, acting on the CH-CH group of donors"/>
    <property type="evidence" value="ECO:0007669"/>
    <property type="project" value="UniProtKB-ARBA"/>
</dbReference>
<dbReference type="InterPro" id="IPR030664">
    <property type="entry name" value="SdhA/FrdA/AprA"/>
</dbReference>
<dbReference type="InterPro" id="IPR011280">
    <property type="entry name" value="Succ_DH/Fum_Rdt_flav_su"/>
</dbReference>
<keyword evidence="11" id="KW-0472">Membrane</keyword>
<dbReference type="InterPro" id="IPR037099">
    <property type="entry name" value="Fum_R/Succ_DH_flav-like_C_sf"/>
</dbReference>
<dbReference type="NCBIfam" id="TIGR01811">
    <property type="entry name" value="sdhA_Bsu"/>
    <property type="match status" value="1"/>
</dbReference>
<evidence type="ECO:0000256" key="8">
    <source>
        <dbReference type="ARBA" id="ARBA00022827"/>
    </source>
</evidence>